<feature type="compositionally biased region" description="Polar residues" evidence="18">
    <location>
        <begin position="1393"/>
        <end position="1416"/>
    </location>
</feature>
<dbReference type="SMART" id="SM00409">
    <property type="entry name" value="IG"/>
    <property type="match status" value="1"/>
</dbReference>
<dbReference type="InterPro" id="IPR013106">
    <property type="entry name" value="Ig_V-set"/>
</dbReference>
<keyword evidence="12" id="KW-0325">Glycoprotein</keyword>
<feature type="coiled-coil region" evidence="17">
    <location>
        <begin position="110"/>
        <end position="137"/>
    </location>
</feature>
<dbReference type="InterPro" id="IPR013783">
    <property type="entry name" value="Ig-like_fold"/>
</dbReference>
<evidence type="ECO:0000256" key="11">
    <source>
        <dbReference type="ARBA" id="ARBA00023157"/>
    </source>
</evidence>
<comment type="caution">
    <text evidence="16">Lacks conserved residue(s) required for the propagation of feature annotation.</text>
</comment>
<comment type="subcellular location">
    <subcellularLocation>
        <location evidence="1">Nucleus</location>
    </subcellularLocation>
    <subcellularLocation>
        <location evidence="2">Secreted</location>
        <location evidence="2">Extracellular space</location>
        <location evidence="2">Extracellular matrix</location>
    </subcellularLocation>
</comment>
<dbReference type="FunFam" id="3.10.100.10:FF:000011">
    <property type="entry name" value="Aggrecan core protein"/>
    <property type="match status" value="1"/>
</dbReference>
<dbReference type="SMART" id="SM00445">
    <property type="entry name" value="LINK"/>
    <property type="match status" value="2"/>
</dbReference>
<name>A0AAD6BFI1_9TELE</name>
<dbReference type="GO" id="GO:0006303">
    <property type="term" value="P:double-strand break repair via nonhomologous end joining"/>
    <property type="evidence" value="ECO:0007669"/>
    <property type="project" value="UniProtKB-ARBA"/>
</dbReference>
<dbReference type="SUPFAM" id="SSF58022">
    <property type="entry name" value="XRCC4, C-terminal oligomerization domain"/>
    <property type="match status" value="1"/>
</dbReference>
<evidence type="ECO:0000256" key="14">
    <source>
        <dbReference type="ARBA" id="ARBA00023242"/>
    </source>
</evidence>
<feature type="region of interest" description="Disordered" evidence="18">
    <location>
        <begin position="716"/>
        <end position="735"/>
    </location>
</feature>
<proteinExistence type="predicted"/>
<evidence type="ECO:0000256" key="2">
    <source>
        <dbReference type="ARBA" id="ARBA00004498"/>
    </source>
</evidence>
<dbReference type="PROSITE" id="PS50963">
    <property type="entry name" value="LINK_2"/>
    <property type="match status" value="2"/>
</dbReference>
<evidence type="ECO:0000259" key="19">
    <source>
        <dbReference type="PROSITE" id="PS50835"/>
    </source>
</evidence>
<evidence type="ECO:0000256" key="10">
    <source>
        <dbReference type="ARBA" id="ARBA00022974"/>
    </source>
</evidence>
<dbReference type="Gene3D" id="1.20.5.370">
    <property type="match status" value="1"/>
</dbReference>
<keyword evidence="9" id="KW-0106">Calcium</keyword>
<feature type="disulfide bond" evidence="16">
    <location>
        <begin position="647"/>
        <end position="668"/>
    </location>
</feature>
<evidence type="ECO:0000256" key="6">
    <source>
        <dbReference type="ARBA" id="ARBA00022729"/>
    </source>
</evidence>
<feature type="region of interest" description="Disordered" evidence="18">
    <location>
        <begin position="1160"/>
        <end position="1190"/>
    </location>
</feature>
<evidence type="ECO:0000313" key="21">
    <source>
        <dbReference type="EMBL" id="KAJ4941882.1"/>
    </source>
</evidence>
<evidence type="ECO:0000256" key="9">
    <source>
        <dbReference type="ARBA" id="ARBA00022837"/>
    </source>
</evidence>
<dbReference type="GO" id="GO:0005615">
    <property type="term" value="C:extracellular space"/>
    <property type="evidence" value="ECO:0007669"/>
    <property type="project" value="TreeGrafter"/>
</dbReference>
<dbReference type="GO" id="GO:0001501">
    <property type="term" value="P:skeletal system development"/>
    <property type="evidence" value="ECO:0007669"/>
    <property type="project" value="TreeGrafter"/>
</dbReference>
<dbReference type="EMBL" id="JAPTMU010000006">
    <property type="protein sequence ID" value="KAJ4941882.1"/>
    <property type="molecule type" value="Genomic_DNA"/>
</dbReference>
<dbReference type="InterPro" id="IPR014751">
    <property type="entry name" value="XRCC4-like_C"/>
</dbReference>
<gene>
    <name evidence="21" type="ORF">JOQ06_011755</name>
</gene>
<dbReference type="InterPro" id="IPR053962">
    <property type="entry name" value="XRCC4_CC"/>
</dbReference>
<dbReference type="SUPFAM" id="SSF48726">
    <property type="entry name" value="Immunoglobulin"/>
    <property type="match status" value="1"/>
</dbReference>
<evidence type="ECO:0000256" key="7">
    <source>
        <dbReference type="ARBA" id="ARBA00022737"/>
    </source>
</evidence>
<dbReference type="GO" id="GO:0006310">
    <property type="term" value="P:DNA recombination"/>
    <property type="evidence" value="ECO:0007669"/>
    <property type="project" value="InterPro"/>
</dbReference>
<feature type="compositionally biased region" description="Basic and acidic residues" evidence="18">
    <location>
        <begin position="926"/>
        <end position="939"/>
    </location>
</feature>
<dbReference type="SUPFAM" id="SSF50809">
    <property type="entry name" value="XRCC4, N-terminal domain"/>
    <property type="match status" value="1"/>
</dbReference>
<evidence type="ECO:0000256" key="5">
    <source>
        <dbReference type="ARBA" id="ARBA00022536"/>
    </source>
</evidence>
<keyword evidence="22" id="KW-1185">Reference proteome</keyword>
<evidence type="ECO:0000256" key="18">
    <source>
        <dbReference type="SAM" id="MobiDB-lite"/>
    </source>
</evidence>
<dbReference type="CDD" id="cd03520">
    <property type="entry name" value="Link_domain_CSPGs_modules_2_4"/>
    <property type="match status" value="1"/>
</dbReference>
<dbReference type="InterPro" id="IPR009089">
    <property type="entry name" value="XRCC4_N_sf"/>
</dbReference>
<dbReference type="InterPro" id="IPR007110">
    <property type="entry name" value="Ig-like_dom"/>
</dbReference>
<dbReference type="InterPro" id="IPR036179">
    <property type="entry name" value="Ig-like_dom_sf"/>
</dbReference>
<keyword evidence="13" id="KW-0234">DNA repair</keyword>
<dbReference type="PRINTS" id="PR01265">
    <property type="entry name" value="LINKMODULE"/>
</dbReference>
<keyword evidence="17" id="KW-0175">Coiled coil</keyword>
<feature type="compositionally biased region" description="Polar residues" evidence="18">
    <location>
        <begin position="866"/>
        <end position="884"/>
    </location>
</feature>
<evidence type="ECO:0000256" key="17">
    <source>
        <dbReference type="SAM" id="Coils"/>
    </source>
</evidence>
<feature type="compositionally biased region" description="Low complexity" evidence="18">
    <location>
        <begin position="1332"/>
        <end position="1347"/>
    </location>
</feature>
<feature type="region of interest" description="Disordered" evidence="18">
    <location>
        <begin position="861"/>
        <end position="948"/>
    </location>
</feature>
<feature type="domain" description="Link" evidence="20">
    <location>
        <begin position="603"/>
        <end position="700"/>
    </location>
</feature>
<evidence type="ECO:0000256" key="1">
    <source>
        <dbReference type="ARBA" id="ARBA00004123"/>
    </source>
</evidence>
<feature type="domain" description="Link" evidence="20">
    <location>
        <begin position="503"/>
        <end position="598"/>
    </location>
</feature>
<dbReference type="GO" id="GO:0003677">
    <property type="term" value="F:DNA binding"/>
    <property type="evidence" value="ECO:0007669"/>
    <property type="project" value="InterPro"/>
</dbReference>
<dbReference type="Pfam" id="PF00193">
    <property type="entry name" value="Xlink"/>
    <property type="match status" value="2"/>
</dbReference>
<feature type="disulfide bond" evidence="16">
    <location>
        <begin position="549"/>
        <end position="570"/>
    </location>
</feature>
<feature type="compositionally biased region" description="Polar residues" evidence="18">
    <location>
        <begin position="1166"/>
        <end position="1183"/>
    </location>
</feature>
<keyword evidence="4" id="KW-0272">Extracellular matrix</keyword>
<dbReference type="PANTHER" id="PTHR22804:SF6">
    <property type="entry name" value="VERSICAN CORE PROTEIN"/>
    <property type="match status" value="1"/>
</dbReference>
<evidence type="ECO:0000313" key="22">
    <source>
        <dbReference type="Proteomes" id="UP001219934"/>
    </source>
</evidence>
<dbReference type="GO" id="GO:0005634">
    <property type="term" value="C:nucleus"/>
    <property type="evidence" value="ECO:0007669"/>
    <property type="project" value="UniProtKB-SubCell"/>
</dbReference>
<feature type="compositionally biased region" description="Acidic residues" evidence="18">
    <location>
        <begin position="719"/>
        <end position="734"/>
    </location>
</feature>
<evidence type="ECO:0008006" key="23">
    <source>
        <dbReference type="Google" id="ProtNLM"/>
    </source>
</evidence>
<accession>A0AAD6BFI1</accession>
<dbReference type="GO" id="GO:0072534">
    <property type="term" value="C:perineuronal net"/>
    <property type="evidence" value="ECO:0007669"/>
    <property type="project" value="TreeGrafter"/>
</dbReference>
<feature type="compositionally biased region" description="Polar residues" evidence="18">
    <location>
        <begin position="1445"/>
        <end position="1466"/>
    </location>
</feature>
<organism evidence="21 22">
    <name type="scientific">Pogonophryne albipinna</name>
    <dbReference type="NCBI Taxonomy" id="1090488"/>
    <lineage>
        <taxon>Eukaryota</taxon>
        <taxon>Metazoa</taxon>
        <taxon>Chordata</taxon>
        <taxon>Craniata</taxon>
        <taxon>Vertebrata</taxon>
        <taxon>Euteleostomi</taxon>
        <taxon>Actinopterygii</taxon>
        <taxon>Neopterygii</taxon>
        <taxon>Teleostei</taxon>
        <taxon>Neoteleostei</taxon>
        <taxon>Acanthomorphata</taxon>
        <taxon>Eupercaria</taxon>
        <taxon>Perciformes</taxon>
        <taxon>Notothenioidei</taxon>
        <taxon>Pogonophryne</taxon>
    </lineage>
</organism>
<dbReference type="InterPro" id="IPR016187">
    <property type="entry name" value="CTDL_fold"/>
</dbReference>
<dbReference type="PROSITE" id="PS50835">
    <property type="entry name" value="IG_LIKE"/>
    <property type="match status" value="1"/>
</dbReference>
<keyword evidence="8" id="KW-0227">DNA damage</keyword>
<dbReference type="GO" id="GO:0010001">
    <property type="term" value="P:glial cell differentiation"/>
    <property type="evidence" value="ECO:0007669"/>
    <property type="project" value="TreeGrafter"/>
</dbReference>
<feature type="non-terminal residue" evidence="21">
    <location>
        <position position="1"/>
    </location>
</feature>
<keyword evidence="10" id="KW-0654">Proteoglycan</keyword>
<dbReference type="Gene3D" id="3.10.100.10">
    <property type="entry name" value="Mannose-Binding Protein A, subunit A"/>
    <property type="match status" value="2"/>
</dbReference>
<dbReference type="PROSITE" id="PS01241">
    <property type="entry name" value="LINK_1"/>
    <property type="match status" value="2"/>
</dbReference>
<feature type="compositionally biased region" description="Low complexity" evidence="18">
    <location>
        <begin position="1417"/>
        <end position="1427"/>
    </location>
</feature>
<dbReference type="InterPro" id="IPR003599">
    <property type="entry name" value="Ig_sub"/>
</dbReference>
<dbReference type="GO" id="GO:0007155">
    <property type="term" value="P:cell adhesion"/>
    <property type="evidence" value="ECO:0007669"/>
    <property type="project" value="InterPro"/>
</dbReference>
<evidence type="ECO:0000256" key="8">
    <source>
        <dbReference type="ARBA" id="ARBA00022763"/>
    </source>
</evidence>
<protein>
    <recommendedName>
        <fullName evidence="23">Versican core protein-like</fullName>
    </recommendedName>
</protein>
<feature type="region of interest" description="Disordered" evidence="18">
    <location>
        <begin position="1229"/>
        <end position="1466"/>
    </location>
</feature>
<evidence type="ECO:0000256" key="16">
    <source>
        <dbReference type="PROSITE-ProRule" id="PRU00323"/>
    </source>
</evidence>
<comment type="caution">
    <text evidence="21">The sequence shown here is derived from an EMBL/GenBank/DDBJ whole genome shotgun (WGS) entry which is preliminary data.</text>
</comment>
<keyword evidence="14" id="KW-0539">Nucleus</keyword>
<keyword evidence="6" id="KW-0732">Signal</keyword>
<evidence type="ECO:0000256" key="12">
    <source>
        <dbReference type="ARBA" id="ARBA00023180"/>
    </source>
</evidence>
<dbReference type="Proteomes" id="UP001219934">
    <property type="component" value="Unassembled WGS sequence"/>
</dbReference>
<dbReference type="GO" id="GO:0045202">
    <property type="term" value="C:synapse"/>
    <property type="evidence" value="ECO:0007669"/>
    <property type="project" value="TreeGrafter"/>
</dbReference>
<dbReference type="GO" id="GO:0005540">
    <property type="term" value="F:hyaluronic acid binding"/>
    <property type="evidence" value="ECO:0007669"/>
    <property type="project" value="InterPro"/>
</dbReference>
<feature type="compositionally biased region" description="Basic and acidic residues" evidence="18">
    <location>
        <begin position="1290"/>
        <end position="1302"/>
    </location>
</feature>
<evidence type="ECO:0000256" key="3">
    <source>
        <dbReference type="ARBA" id="ARBA00022525"/>
    </source>
</evidence>
<dbReference type="Gene3D" id="2.170.210.10">
    <property type="entry name" value="DNA double-strand break repair and VJ recombination XRCC4, N-terminal"/>
    <property type="match status" value="1"/>
</dbReference>
<feature type="compositionally biased region" description="Polar residues" evidence="18">
    <location>
        <begin position="1241"/>
        <end position="1251"/>
    </location>
</feature>
<keyword evidence="7" id="KW-0677">Repeat</keyword>
<dbReference type="GO" id="GO:0002052">
    <property type="term" value="P:positive regulation of neuroblast proliferation"/>
    <property type="evidence" value="ECO:0007669"/>
    <property type="project" value="TreeGrafter"/>
</dbReference>
<dbReference type="Pfam" id="PF21924">
    <property type="entry name" value="XRCC4_CC"/>
    <property type="match status" value="1"/>
</dbReference>
<keyword evidence="11 16" id="KW-1015">Disulfide bond</keyword>
<sequence length="1466" mass="159511">MTMKRSRKEITEGVMSGIVQQISVGAATPYFLRVDWAVDLGAGFTLALTDGHSAWIGEGNFPQFFIEEPLVHLGSVELHPAPNPLELKREMIGQSLKYSTDLESKNCQLLEENRRLKQEHQRILRELGQQVEDKEMLEGKMYSRFVMVLNEKKAKIRGLQEAVRHLQPTEDQQADGEGTHSDNDTTYGEDDSQDRKEETVQRIHPSQEQTLLITGFPSSRETTGVVLLSRRRAAVRQSALCLMAALIAHCLTPLTDSSPAVIPMTDNYLLIGTWCRGLQTVLVTLLGLSVKLKGSDSGGLGLHTWLQRIKVHEATSLSHMFCSKRVHSQTGTHFTFSVSGCPDQSSLAEERYCGTRIIPEWEPAAPEHQGEQKAPNALSIIVPVTGSLSGKVNLPCFFSTIPTSAPLISADGIAVSSRDYLRIKWTKIVGDVESTVLVAQNGVIKIGTIYKNRVSVPSHPEDVGDASLTMVKLRASDAGTYRCEVIYGIEDTQDTVNLDVDGVVFHYRESTSRYTLDYQKAVETCQNIGASIATYEQLKAAYEDGFDQCDAGWIADQTVRYPITRPRKGCFGHLKTKPGVRSYGTRKATDTFDVFCFVDKLDGEVFYAPVTRKMTLKEASAECRNRKAVLASPGQLHAAWRQGLDRCDYGWLSDGSVRHPVAVPRLQCGGGLLGVRTMYRYRNQTGFPEPTRKLGAYCFKDQEEELFITVAPTIKEEHEDPDDVSATPDDDLESENVTTVEYDPYEHTTESTDTTESTARSYEEPDDKVVIEIRTIQPDVPIPDASLSTEPMFAKGSTEETIVDPGITSDLTDTPTESTELTSEEVFIPSESPLTTELHSTTPFPDYFDEIVTQFHVEALPPTRPPQQDLSSSATESTDGTTFPSDIPTDTPFMRNTRPDSEEEITTTTGLPETTNTATETTPQTKDVDTPSDIYKDETTSTAATSASIDVGTSAEDVTTSVQVFDESITLVPEHSGESLHIEFFTSLPMASTVADKTTTPGTQSIQVTTGIQNVSVDLAILPQDTQSPAIPVVADHPTPSIADGEPILQSGDPDFASQAAVTITPTVSFINGRHEITLEPHSQIEEEAKGTQIMTNVTTMGASDEITTVFDYTNLPVDSSNESIELQTTMLTSTEILNEYENDIIPIVESTPPQILPGVDELTTKGPTQNDTTSVPASTMENTESKSALKVEAGPAVTYDTERMYNVTATSADFVPTVTPAAPHITTVTKETQTTKADMRTTSVVSTSAQEEVGESGRTPQYVKSDSYVTQTEKPKDQSPVTSSTELYTVRDKAETTEETKSTSAPPAAEDCTQSTLQTVYTPFSDDADETTLTSTTSDSQSSTQDVEGEKETQTPKEFAFSTTAPLVSSSLTTHKQTAKTEITPAIDVRSTESSASLPSTLAENVERTVTSQGGSTASQMSSVSSAEKATTDAISTPEEEGSGVQTVQLTTGSPSETSAGTAIS</sequence>
<dbReference type="FunFam" id="3.10.100.10:FF:000002">
    <property type="entry name" value="Hyaluronan proteoglycan link protein 1"/>
    <property type="match status" value="1"/>
</dbReference>
<feature type="region of interest" description="Disordered" evidence="18">
    <location>
        <begin position="167"/>
        <end position="203"/>
    </location>
</feature>
<dbReference type="InterPro" id="IPR016186">
    <property type="entry name" value="C-type_lectin-like/link_sf"/>
</dbReference>
<keyword evidence="15" id="KW-0393">Immunoglobulin domain</keyword>
<keyword evidence="3" id="KW-0964">Secreted</keyword>
<dbReference type="CDD" id="cd03517">
    <property type="entry name" value="Link_domain_CSPGs_modules_1_3"/>
    <property type="match status" value="1"/>
</dbReference>
<dbReference type="Pfam" id="PF07686">
    <property type="entry name" value="V-set"/>
    <property type="match status" value="1"/>
</dbReference>
<feature type="compositionally biased region" description="Low complexity" evidence="18">
    <location>
        <begin position="906"/>
        <end position="925"/>
    </location>
</feature>
<keyword evidence="5" id="KW-0245">EGF-like domain</keyword>
<dbReference type="InterPro" id="IPR050691">
    <property type="entry name" value="Hyaluronan_bind_Proteoglycan"/>
</dbReference>
<dbReference type="InterPro" id="IPR038051">
    <property type="entry name" value="XRCC4-like_N_sf"/>
</dbReference>
<feature type="domain" description="Ig-like" evidence="19">
    <location>
        <begin position="375"/>
        <end position="499"/>
    </location>
</feature>
<dbReference type="SUPFAM" id="SSF56436">
    <property type="entry name" value="C-type lectin-like"/>
    <property type="match status" value="2"/>
</dbReference>
<feature type="compositionally biased region" description="Polar residues" evidence="18">
    <location>
        <begin position="1259"/>
        <end position="1273"/>
    </location>
</feature>
<dbReference type="GO" id="GO:0007417">
    <property type="term" value="P:central nervous system development"/>
    <property type="evidence" value="ECO:0007669"/>
    <property type="project" value="TreeGrafter"/>
</dbReference>
<dbReference type="Gene3D" id="2.60.40.10">
    <property type="entry name" value="Immunoglobulins"/>
    <property type="match status" value="1"/>
</dbReference>
<evidence type="ECO:0000256" key="15">
    <source>
        <dbReference type="ARBA" id="ARBA00023319"/>
    </source>
</evidence>
<evidence type="ECO:0000259" key="20">
    <source>
        <dbReference type="PROSITE" id="PS50963"/>
    </source>
</evidence>
<dbReference type="InterPro" id="IPR000538">
    <property type="entry name" value="Link_dom"/>
</dbReference>
<feature type="compositionally biased region" description="Polar residues" evidence="18">
    <location>
        <begin position="1313"/>
        <end position="1323"/>
    </location>
</feature>
<evidence type="ECO:0000256" key="4">
    <source>
        <dbReference type="ARBA" id="ARBA00022530"/>
    </source>
</evidence>
<dbReference type="PANTHER" id="PTHR22804">
    <property type="entry name" value="AGGRECAN/VERSICAN PROTEOGLYCAN"/>
    <property type="match status" value="1"/>
</dbReference>
<reference evidence="21" key="1">
    <citation type="submission" date="2022-11" db="EMBL/GenBank/DDBJ databases">
        <title>Chromosome-level genome of Pogonophryne albipinna.</title>
        <authorList>
            <person name="Jo E."/>
        </authorList>
    </citation>
    <scope>NUCLEOTIDE SEQUENCE</scope>
    <source>
        <strain evidence="21">SGF0006</strain>
        <tissue evidence="21">Muscle</tissue>
    </source>
</reference>
<evidence type="ECO:0000256" key="13">
    <source>
        <dbReference type="ARBA" id="ARBA00023204"/>
    </source>
</evidence>
<feature type="compositionally biased region" description="Polar residues" evidence="18">
    <location>
        <begin position="1362"/>
        <end position="1377"/>
    </location>
</feature>